<comment type="subcellular location">
    <subcellularLocation>
        <location evidence="1">Bacterial flagellum</location>
    </subcellularLocation>
    <subcellularLocation>
        <location evidence="2">Secreted</location>
    </subcellularLocation>
</comment>
<dbReference type="RefSeq" id="WP_284054354.1">
    <property type="nucleotide sequence ID" value="NZ_JAGRQC010000003.1"/>
</dbReference>
<keyword evidence="7" id="KW-0282">Flagellum</keyword>
<dbReference type="Pfam" id="PF00669">
    <property type="entry name" value="Flagellin_N"/>
    <property type="match status" value="1"/>
</dbReference>
<evidence type="ECO:0000313" key="8">
    <source>
        <dbReference type="Proteomes" id="UP000676996"/>
    </source>
</evidence>
<dbReference type="GO" id="GO:0009424">
    <property type="term" value="C:bacterial-type flagellum hook"/>
    <property type="evidence" value="ECO:0007669"/>
    <property type="project" value="InterPro"/>
</dbReference>
<keyword evidence="4" id="KW-0975">Bacterial flagellum</keyword>
<keyword evidence="7" id="KW-0969">Cilium</keyword>
<protein>
    <submittedName>
        <fullName evidence="7">Flagellar hook-associated protein FlgL</fullName>
    </submittedName>
</protein>
<dbReference type="InterPro" id="IPR013384">
    <property type="entry name" value="Flagell_FlgL"/>
</dbReference>
<dbReference type="GO" id="GO:0071973">
    <property type="term" value="P:bacterial-type flagellum-dependent cell motility"/>
    <property type="evidence" value="ECO:0007669"/>
    <property type="project" value="InterPro"/>
</dbReference>
<keyword evidence="8" id="KW-1185">Reference proteome</keyword>
<dbReference type="PANTHER" id="PTHR42792:SF1">
    <property type="entry name" value="FLAGELLAR HOOK-ASSOCIATED PROTEIN 3"/>
    <property type="match status" value="1"/>
</dbReference>
<dbReference type="SUPFAM" id="SSF64518">
    <property type="entry name" value="Phase 1 flagellin"/>
    <property type="match status" value="1"/>
</dbReference>
<accession>A0A8T4IEN9</accession>
<keyword evidence="7" id="KW-0966">Cell projection</keyword>
<proteinExistence type="inferred from homology"/>
<dbReference type="Proteomes" id="UP000676996">
    <property type="component" value="Unassembled WGS sequence"/>
</dbReference>
<evidence type="ECO:0000259" key="5">
    <source>
        <dbReference type="Pfam" id="PF00669"/>
    </source>
</evidence>
<evidence type="ECO:0000256" key="3">
    <source>
        <dbReference type="ARBA" id="ARBA00005709"/>
    </source>
</evidence>
<feature type="domain" description="Flagellin C-terminal" evidence="6">
    <location>
        <begin position="213"/>
        <end position="295"/>
    </location>
</feature>
<gene>
    <name evidence="7" type="primary">flgL</name>
    <name evidence="7" type="ORF">J7S20_11370</name>
</gene>
<dbReference type="InterPro" id="IPR001029">
    <property type="entry name" value="Flagellin_N"/>
</dbReference>
<dbReference type="EMBL" id="JAGRQC010000003">
    <property type="protein sequence ID" value="MBR0553107.1"/>
    <property type="molecule type" value="Genomic_DNA"/>
</dbReference>
<name>A0A8T4IEN9_9SPHN</name>
<sequence length="296" mass="30932">MRITTSQFFNRSVGQLATLNGQADKLQSQIATGKRLTGAADDTIAYQRLAGIKRATADDAAYTSNIDFAQSLLDQSDSTLSSITTQLQRANEYAVQAANGTLSPSDRESIAVSLDGILDHLLSLANTKDTRGQPLFGGTSGDTAFARAADGTVSYVGAGDTSSIPIGADTNIQVGTDGAKIFGGNGSTPDMFATIKGLADALRSGGDTSSAMDDIQASLNKITTAQASIGARGARLDLEKSRLTDLAASRDVTRSQLEDTDVTTAITELQKTLTALQATQASFTKLEGLSLFDYLR</sequence>
<reference evidence="7" key="1">
    <citation type="submission" date="2021-04" db="EMBL/GenBank/DDBJ databases">
        <title>Ouciella asimina sp. nov., isolated from the surface seawater in the hydrothermal field of Okinawa Trough.</title>
        <authorList>
            <person name="Shuang W."/>
        </authorList>
    </citation>
    <scope>NUCLEOTIDE SEQUENCE</scope>
    <source>
        <strain evidence="7">LXI357</strain>
    </source>
</reference>
<dbReference type="AlphaFoldDB" id="A0A8T4IEN9"/>
<evidence type="ECO:0000259" key="6">
    <source>
        <dbReference type="Pfam" id="PF00700"/>
    </source>
</evidence>
<feature type="domain" description="Flagellin N-terminal" evidence="5">
    <location>
        <begin position="21"/>
        <end position="139"/>
    </location>
</feature>
<dbReference type="NCBIfam" id="TIGR02550">
    <property type="entry name" value="flagell_flgL"/>
    <property type="match status" value="1"/>
</dbReference>
<comment type="similarity">
    <text evidence="3">Belongs to the bacterial flagellin family.</text>
</comment>
<organism evidence="7 8">
    <name type="scientific">Stakelama marina</name>
    <dbReference type="NCBI Taxonomy" id="2826939"/>
    <lineage>
        <taxon>Bacteria</taxon>
        <taxon>Pseudomonadati</taxon>
        <taxon>Pseudomonadota</taxon>
        <taxon>Alphaproteobacteria</taxon>
        <taxon>Sphingomonadales</taxon>
        <taxon>Sphingomonadaceae</taxon>
        <taxon>Stakelama</taxon>
    </lineage>
</organism>
<dbReference type="Gene3D" id="1.20.1330.10">
    <property type="entry name" value="f41 fragment of flagellin, N-terminal domain"/>
    <property type="match status" value="1"/>
</dbReference>
<comment type="caution">
    <text evidence="7">The sequence shown here is derived from an EMBL/GenBank/DDBJ whole genome shotgun (WGS) entry which is preliminary data.</text>
</comment>
<dbReference type="InterPro" id="IPR001492">
    <property type="entry name" value="Flagellin"/>
</dbReference>
<dbReference type="Pfam" id="PF00700">
    <property type="entry name" value="Flagellin_C"/>
    <property type="match status" value="1"/>
</dbReference>
<dbReference type="GO" id="GO:0005576">
    <property type="term" value="C:extracellular region"/>
    <property type="evidence" value="ECO:0007669"/>
    <property type="project" value="UniProtKB-SubCell"/>
</dbReference>
<dbReference type="PANTHER" id="PTHR42792">
    <property type="entry name" value="FLAGELLIN"/>
    <property type="match status" value="1"/>
</dbReference>
<evidence type="ECO:0000256" key="4">
    <source>
        <dbReference type="ARBA" id="ARBA00023143"/>
    </source>
</evidence>
<dbReference type="GO" id="GO:0005198">
    <property type="term" value="F:structural molecule activity"/>
    <property type="evidence" value="ECO:0007669"/>
    <property type="project" value="InterPro"/>
</dbReference>
<evidence type="ECO:0000256" key="1">
    <source>
        <dbReference type="ARBA" id="ARBA00004365"/>
    </source>
</evidence>
<evidence type="ECO:0000313" key="7">
    <source>
        <dbReference type="EMBL" id="MBR0553107.1"/>
    </source>
</evidence>
<evidence type="ECO:0000256" key="2">
    <source>
        <dbReference type="ARBA" id="ARBA00004613"/>
    </source>
</evidence>
<dbReference type="InterPro" id="IPR046358">
    <property type="entry name" value="Flagellin_C"/>
</dbReference>